<proteinExistence type="predicted"/>
<dbReference type="Proteomes" id="UP000536604">
    <property type="component" value="Unassembled WGS sequence"/>
</dbReference>
<dbReference type="AlphaFoldDB" id="A0A841ITQ8"/>
<dbReference type="EMBL" id="JACHJO010000014">
    <property type="protein sequence ID" value="MBB6122043.1"/>
    <property type="molecule type" value="Genomic_DNA"/>
</dbReference>
<evidence type="ECO:0000313" key="3">
    <source>
        <dbReference type="EMBL" id="MBB6122043.1"/>
    </source>
</evidence>
<feature type="region of interest" description="Disordered" evidence="1">
    <location>
        <begin position="1"/>
        <end position="33"/>
    </location>
</feature>
<reference evidence="3 4" key="1">
    <citation type="submission" date="2020-08" db="EMBL/GenBank/DDBJ databases">
        <title>Genomic Encyclopedia of Type Strains, Phase III (KMG-III): the genomes of soil and plant-associated and newly described type strains.</title>
        <authorList>
            <person name="Whitman W."/>
        </authorList>
    </citation>
    <scope>NUCLEOTIDE SEQUENCE [LARGE SCALE GENOMIC DNA]</scope>
    <source>
        <strain evidence="3 4">CECT 8712</strain>
    </source>
</reference>
<gene>
    <name evidence="3" type="ORF">FHS13_004028</name>
</gene>
<keyword evidence="2" id="KW-0472">Membrane</keyword>
<evidence type="ECO:0000256" key="1">
    <source>
        <dbReference type="SAM" id="MobiDB-lite"/>
    </source>
</evidence>
<name>A0A841ITQ8_9ACTN</name>
<protein>
    <submittedName>
        <fullName evidence="3">Uncharacterized protein</fullName>
    </submittedName>
</protein>
<keyword evidence="2" id="KW-0812">Transmembrane</keyword>
<keyword evidence="2" id="KW-1133">Transmembrane helix</keyword>
<feature type="compositionally biased region" description="Basic and acidic residues" evidence="1">
    <location>
        <begin position="10"/>
        <end position="29"/>
    </location>
</feature>
<organism evidence="3 4">
    <name type="scientific">Nocardiopsis algeriensis</name>
    <dbReference type="NCBI Taxonomy" id="1478215"/>
    <lineage>
        <taxon>Bacteria</taxon>
        <taxon>Bacillati</taxon>
        <taxon>Actinomycetota</taxon>
        <taxon>Actinomycetes</taxon>
        <taxon>Streptosporangiales</taxon>
        <taxon>Nocardiopsidaceae</taxon>
        <taxon>Nocardiopsis</taxon>
    </lineage>
</organism>
<dbReference type="RefSeq" id="WP_184293484.1">
    <property type="nucleotide sequence ID" value="NZ_JACHJO010000014.1"/>
</dbReference>
<sequence length="101" mass="11293">MSLPSEESAEPLHPEESPGHRNWRTDHQKPPAWSHPALERISVLLHLVFATLCGVMSARALSRESTDEALIYGASAALLFLAVGVTWFLHIRKRRHSDTAE</sequence>
<evidence type="ECO:0000256" key="2">
    <source>
        <dbReference type="SAM" id="Phobius"/>
    </source>
</evidence>
<keyword evidence="4" id="KW-1185">Reference proteome</keyword>
<accession>A0A841ITQ8</accession>
<comment type="caution">
    <text evidence="3">The sequence shown here is derived from an EMBL/GenBank/DDBJ whole genome shotgun (WGS) entry which is preliminary data.</text>
</comment>
<feature type="transmembrane region" description="Helical" evidence="2">
    <location>
        <begin position="69"/>
        <end position="89"/>
    </location>
</feature>
<evidence type="ECO:0000313" key="4">
    <source>
        <dbReference type="Proteomes" id="UP000536604"/>
    </source>
</evidence>